<accession>A0A0F9PNR3</accession>
<dbReference type="Gene3D" id="3.40.1800.10">
    <property type="entry name" value="His-Me finger endonucleases"/>
    <property type="match status" value="1"/>
</dbReference>
<dbReference type="EMBL" id="LAZR01006092">
    <property type="protein sequence ID" value="KKM94802.1"/>
    <property type="molecule type" value="Genomic_DNA"/>
</dbReference>
<dbReference type="InterPro" id="IPR038563">
    <property type="entry name" value="Endonuclease_7_sf"/>
</dbReference>
<dbReference type="SUPFAM" id="SSF54060">
    <property type="entry name" value="His-Me finger endonucleases"/>
    <property type="match status" value="1"/>
</dbReference>
<gene>
    <name evidence="1" type="ORF">LCGC14_1194640</name>
</gene>
<organism evidence="1">
    <name type="scientific">marine sediment metagenome</name>
    <dbReference type="NCBI Taxonomy" id="412755"/>
    <lineage>
        <taxon>unclassified sequences</taxon>
        <taxon>metagenomes</taxon>
        <taxon>ecological metagenomes</taxon>
    </lineage>
</organism>
<name>A0A0F9PNR3_9ZZZZ</name>
<dbReference type="Pfam" id="PF02945">
    <property type="entry name" value="Endonuclease_7"/>
    <property type="match status" value="1"/>
</dbReference>
<dbReference type="InterPro" id="IPR044925">
    <property type="entry name" value="His-Me_finger_sf"/>
</dbReference>
<evidence type="ECO:0008006" key="2">
    <source>
        <dbReference type="Google" id="ProtNLM"/>
    </source>
</evidence>
<reference evidence="1" key="1">
    <citation type="journal article" date="2015" name="Nature">
        <title>Complex archaea that bridge the gap between prokaryotes and eukaryotes.</title>
        <authorList>
            <person name="Spang A."/>
            <person name="Saw J.H."/>
            <person name="Jorgensen S.L."/>
            <person name="Zaremba-Niedzwiedzka K."/>
            <person name="Martijn J."/>
            <person name="Lind A.E."/>
            <person name="van Eijk R."/>
            <person name="Schleper C."/>
            <person name="Guy L."/>
            <person name="Ettema T.J."/>
        </authorList>
    </citation>
    <scope>NUCLEOTIDE SEQUENCE</scope>
</reference>
<dbReference type="InterPro" id="IPR004211">
    <property type="entry name" value="Endonuclease_7"/>
</dbReference>
<evidence type="ECO:0000313" key="1">
    <source>
        <dbReference type="EMBL" id="KKM94802.1"/>
    </source>
</evidence>
<protein>
    <recommendedName>
        <fullName evidence="2">Recombination endonuclease VII</fullName>
    </recommendedName>
</protein>
<dbReference type="AlphaFoldDB" id="A0A0F9PNR3"/>
<proteinExistence type="predicted"/>
<sequence>MNLKNENPTHCIHGHELSSDNVLPIFKGAQGVRCRECFNARRRKHYAKHHTEVRSYTNKWRKNNSERIRIGRIKREYGISLEEYNKIITDQDNSCAVCNSVFKVDKKPVVDHDHITGKVRGLLCTSCNSGIGFLGDTLLSLKKACDYLSKSSD</sequence>
<comment type="caution">
    <text evidence="1">The sequence shown here is derived from an EMBL/GenBank/DDBJ whole genome shotgun (WGS) entry which is preliminary data.</text>
</comment>